<evidence type="ECO:0000313" key="2">
    <source>
        <dbReference type="Proteomes" id="UP001153555"/>
    </source>
</evidence>
<dbReference type="EMBL" id="CACSLK010027832">
    <property type="protein sequence ID" value="CAA0831596.1"/>
    <property type="molecule type" value="Genomic_DNA"/>
</dbReference>
<sequence>GKKNEFTLVNEEEVDRTTHTIGLPPNKRLFLLSLARLIALFHQMVHGGFQGGLKGATNLTTPCLTTSHILGVECFTGSFLHGADSSCMYVNPCSITVTVSSNSHLHLSFCSIVSREGISRPKTCFSASSLSTHFILEEIRQGSASIGTRAGRTVRLLAPTGRVLGPASGVRGTPVLCCFDSAFSIFVIFPFSNSYVHSPGSSRSSQHEL</sequence>
<dbReference type="Proteomes" id="UP001153555">
    <property type="component" value="Unassembled WGS sequence"/>
</dbReference>
<reference evidence="1" key="1">
    <citation type="submission" date="2019-12" db="EMBL/GenBank/DDBJ databases">
        <authorList>
            <person name="Scholes J."/>
        </authorList>
    </citation>
    <scope>NUCLEOTIDE SEQUENCE</scope>
</reference>
<gene>
    <name evidence="1" type="ORF">SHERM_26944</name>
</gene>
<name>A0A9N7RHZ8_STRHE</name>
<accession>A0A9N7RHZ8</accession>
<keyword evidence="2" id="KW-1185">Reference proteome</keyword>
<organism evidence="1 2">
    <name type="scientific">Striga hermonthica</name>
    <name type="common">Purple witchweed</name>
    <name type="synonym">Buchnera hermonthica</name>
    <dbReference type="NCBI Taxonomy" id="68872"/>
    <lineage>
        <taxon>Eukaryota</taxon>
        <taxon>Viridiplantae</taxon>
        <taxon>Streptophyta</taxon>
        <taxon>Embryophyta</taxon>
        <taxon>Tracheophyta</taxon>
        <taxon>Spermatophyta</taxon>
        <taxon>Magnoliopsida</taxon>
        <taxon>eudicotyledons</taxon>
        <taxon>Gunneridae</taxon>
        <taxon>Pentapetalae</taxon>
        <taxon>asterids</taxon>
        <taxon>lamiids</taxon>
        <taxon>Lamiales</taxon>
        <taxon>Orobanchaceae</taxon>
        <taxon>Buchnereae</taxon>
        <taxon>Striga</taxon>
    </lineage>
</organism>
<protein>
    <submittedName>
        <fullName evidence="1">Uncharacterized protein</fullName>
    </submittedName>
</protein>
<feature type="non-terminal residue" evidence="1">
    <location>
        <position position="1"/>
    </location>
</feature>
<feature type="non-terminal residue" evidence="1">
    <location>
        <position position="209"/>
    </location>
</feature>
<dbReference type="AlphaFoldDB" id="A0A9N7RHZ8"/>
<evidence type="ECO:0000313" key="1">
    <source>
        <dbReference type="EMBL" id="CAA0831596.1"/>
    </source>
</evidence>
<comment type="caution">
    <text evidence="1">The sequence shown here is derived from an EMBL/GenBank/DDBJ whole genome shotgun (WGS) entry which is preliminary data.</text>
</comment>
<proteinExistence type="predicted"/>